<dbReference type="Gene3D" id="3.40.50.720">
    <property type="entry name" value="NAD(P)-binding Rossmann-like Domain"/>
    <property type="match status" value="1"/>
</dbReference>
<proteinExistence type="predicted"/>
<evidence type="ECO:0000259" key="1">
    <source>
        <dbReference type="SMART" id="SM00881"/>
    </source>
</evidence>
<accession>A0A0W8FW47</accession>
<dbReference type="InterPro" id="IPR036291">
    <property type="entry name" value="NAD(P)-bd_dom_sf"/>
</dbReference>
<dbReference type="SUPFAM" id="SSF51735">
    <property type="entry name" value="NAD(P)-binding Rossmann-fold domains"/>
    <property type="match status" value="1"/>
</dbReference>
<dbReference type="PANTHER" id="PTHR33303">
    <property type="entry name" value="CYTOPLASMIC PROTEIN-RELATED"/>
    <property type="match status" value="1"/>
</dbReference>
<dbReference type="EMBL" id="LNQE01000786">
    <property type="protein sequence ID" value="KUG24994.1"/>
    <property type="molecule type" value="Genomic_DNA"/>
</dbReference>
<feature type="domain" description="CoA-binding" evidence="1">
    <location>
        <begin position="11"/>
        <end position="105"/>
    </location>
</feature>
<dbReference type="SMART" id="SM00881">
    <property type="entry name" value="CoA_binding"/>
    <property type="match status" value="1"/>
</dbReference>
<comment type="caution">
    <text evidence="2">The sequence shown here is derived from an EMBL/GenBank/DDBJ whole genome shotgun (WGS) entry which is preliminary data.</text>
</comment>
<organism evidence="2">
    <name type="scientific">hydrocarbon metagenome</name>
    <dbReference type="NCBI Taxonomy" id="938273"/>
    <lineage>
        <taxon>unclassified sequences</taxon>
        <taxon>metagenomes</taxon>
        <taxon>ecological metagenomes</taxon>
    </lineage>
</organism>
<reference evidence="2" key="1">
    <citation type="journal article" date="2015" name="Proc. Natl. Acad. Sci. U.S.A.">
        <title>Networks of energetic and metabolic interactions define dynamics in microbial communities.</title>
        <authorList>
            <person name="Embree M."/>
            <person name="Liu J.K."/>
            <person name="Al-Bassam M.M."/>
            <person name="Zengler K."/>
        </authorList>
    </citation>
    <scope>NUCLEOTIDE SEQUENCE</scope>
</reference>
<sequence>MNPINERIKKFISLKNIAVAGVSRNPATETGNIIYKKFKDNGYNVFAVNPNAVEIEGDKCYPNLKSIPSPVDGVFINTSPSVTMSVLKDCKEAGIKYAWIHSSIGNGSYNNEAEKFCEENGIELIPRGCPMMYVGKVDFPHKCLKGVLKLTGRLPFGL</sequence>
<protein>
    <submittedName>
        <fullName evidence="2">Succinyl-coa synthetase, alpha subunit-related</fullName>
    </submittedName>
</protein>
<dbReference type="PANTHER" id="PTHR33303:SF2">
    <property type="entry name" value="COA-BINDING DOMAIN-CONTAINING PROTEIN"/>
    <property type="match status" value="1"/>
</dbReference>
<name>A0A0W8FW47_9ZZZZ</name>
<evidence type="ECO:0000313" key="2">
    <source>
        <dbReference type="EMBL" id="KUG24994.1"/>
    </source>
</evidence>
<gene>
    <name evidence="2" type="ORF">ASZ90_005190</name>
</gene>
<dbReference type="Pfam" id="PF13380">
    <property type="entry name" value="CoA_binding_2"/>
    <property type="match status" value="1"/>
</dbReference>
<dbReference type="InterPro" id="IPR003781">
    <property type="entry name" value="CoA-bd"/>
</dbReference>
<dbReference type="AlphaFoldDB" id="A0A0W8FW47"/>